<evidence type="ECO:0000313" key="2">
    <source>
        <dbReference type="EMBL" id="OFI35327.1"/>
    </source>
</evidence>
<dbReference type="Proteomes" id="UP000176037">
    <property type="component" value="Unassembled WGS sequence"/>
</dbReference>
<sequence>MLAESPQLHGHQTPFYSFTNHVCAEYVARSGFAEETSMPVELGPFGQLILPYYSMGNIDSLKLFGLDELILFAFYLKHQKRYYKVADMGANIGLHSILMAKLGWQVTAFEPDPVHVKKITEHMQLNDVDTITIRENAVAGQHSLLTFTRLLGNRTGSHIKGKKSEVYGGTEEFDVTCLAFADLITAFDFVKMDIEGAEADAICSTSTAHWQHTDVMLEVGGETNAERIFIHARELGLSMFSQKTGWQKVTALADMPTSHREGSLFISSQHDTVW</sequence>
<name>A0A1E8FH97_9ALTE</name>
<keyword evidence="3" id="KW-1185">Reference proteome</keyword>
<protein>
    <recommendedName>
        <fullName evidence="1">Methyltransferase FkbM domain-containing protein</fullName>
    </recommendedName>
</protein>
<evidence type="ECO:0000259" key="1">
    <source>
        <dbReference type="Pfam" id="PF05050"/>
    </source>
</evidence>
<dbReference type="InterPro" id="IPR006342">
    <property type="entry name" value="FkbM_mtfrase"/>
</dbReference>
<dbReference type="EMBL" id="MJIC01000010">
    <property type="protein sequence ID" value="OFI35327.1"/>
    <property type="molecule type" value="Genomic_DNA"/>
</dbReference>
<dbReference type="PANTHER" id="PTHR34203">
    <property type="entry name" value="METHYLTRANSFERASE, FKBM FAMILY PROTEIN"/>
    <property type="match status" value="1"/>
</dbReference>
<gene>
    <name evidence="2" type="ORF">BFC17_13460</name>
</gene>
<feature type="domain" description="Methyltransferase FkbM" evidence="1">
    <location>
        <begin position="87"/>
        <end position="204"/>
    </location>
</feature>
<dbReference type="SUPFAM" id="SSF53335">
    <property type="entry name" value="S-adenosyl-L-methionine-dependent methyltransferases"/>
    <property type="match status" value="1"/>
</dbReference>
<dbReference type="NCBIfam" id="TIGR01444">
    <property type="entry name" value="fkbM_fam"/>
    <property type="match status" value="1"/>
</dbReference>
<dbReference type="AlphaFoldDB" id="A0A1E8FH97"/>
<accession>A0A1E8FH97</accession>
<comment type="caution">
    <text evidence="2">The sequence shown here is derived from an EMBL/GenBank/DDBJ whole genome shotgun (WGS) entry which is preliminary data.</text>
</comment>
<organism evidence="2 3">
    <name type="scientific">Alteromonas lipolytica</name>
    <dbReference type="NCBI Taxonomy" id="1856405"/>
    <lineage>
        <taxon>Bacteria</taxon>
        <taxon>Pseudomonadati</taxon>
        <taxon>Pseudomonadota</taxon>
        <taxon>Gammaproteobacteria</taxon>
        <taxon>Alteromonadales</taxon>
        <taxon>Alteromonadaceae</taxon>
        <taxon>Alteromonas/Salinimonas group</taxon>
        <taxon>Alteromonas</taxon>
    </lineage>
</organism>
<evidence type="ECO:0000313" key="3">
    <source>
        <dbReference type="Proteomes" id="UP000176037"/>
    </source>
</evidence>
<dbReference type="Pfam" id="PF05050">
    <property type="entry name" value="Methyltransf_21"/>
    <property type="match status" value="1"/>
</dbReference>
<dbReference type="PANTHER" id="PTHR34203:SF15">
    <property type="entry name" value="SLL1173 PROTEIN"/>
    <property type="match status" value="1"/>
</dbReference>
<dbReference type="Gene3D" id="3.40.50.150">
    <property type="entry name" value="Vaccinia Virus protein VP39"/>
    <property type="match status" value="1"/>
</dbReference>
<reference evidence="2 3" key="1">
    <citation type="submission" date="2016-09" db="EMBL/GenBank/DDBJ databases">
        <title>Alteromonas lipolytica, a new species isolated from sea water.</title>
        <authorList>
            <person name="Wu Y.-H."/>
            <person name="Cheng H."/>
            <person name="Xu X.-W."/>
        </authorList>
    </citation>
    <scope>NUCLEOTIDE SEQUENCE [LARGE SCALE GENOMIC DNA]</scope>
    <source>
        <strain evidence="2 3">JW12</strain>
    </source>
</reference>
<dbReference type="STRING" id="1856405.BFC17_13460"/>
<dbReference type="InterPro" id="IPR052514">
    <property type="entry name" value="SAM-dependent_MTase"/>
</dbReference>
<dbReference type="InterPro" id="IPR029063">
    <property type="entry name" value="SAM-dependent_MTases_sf"/>
</dbReference>
<proteinExistence type="predicted"/>